<comment type="caution">
    <text evidence="1">The sequence shown here is derived from an EMBL/GenBank/DDBJ whole genome shotgun (WGS) entry which is preliminary data.</text>
</comment>
<organism evidence="1">
    <name type="scientific">Tanacetum cinerariifolium</name>
    <name type="common">Dalmatian daisy</name>
    <name type="synonym">Chrysanthemum cinerariifolium</name>
    <dbReference type="NCBI Taxonomy" id="118510"/>
    <lineage>
        <taxon>Eukaryota</taxon>
        <taxon>Viridiplantae</taxon>
        <taxon>Streptophyta</taxon>
        <taxon>Embryophyta</taxon>
        <taxon>Tracheophyta</taxon>
        <taxon>Spermatophyta</taxon>
        <taxon>Magnoliopsida</taxon>
        <taxon>eudicotyledons</taxon>
        <taxon>Gunneridae</taxon>
        <taxon>Pentapetalae</taxon>
        <taxon>asterids</taxon>
        <taxon>campanulids</taxon>
        <taxon>Asterales</taxon>
        <taxon>Asteraceae</taxon>
        <taxon>Asteroideae</taxon>
        <taxon>Anthemideae</taxon>
        <taxon>Anthemidinae</taxon>
        <taxon>Tanacetum</taxon>
    </lineage>
</organism>
<dbReference type="AlphaFoldDB" id="A0A6L2KFG2"/>
<gene>
    <name evidence="1" type="ORF">Tci_019468</name>
</gene>
<name>A0A6L2KFG2_TANCI</name>
<proteinExistence type="predicted"/>
<sequence length="271" mass="31451">MKDDVDINTLTIEQYVALIQDNKRPGVVRPEIGNDIGFKINKQLMKELRRNFFKGDNDEDTHKHVRRVLEIADLFHFPGITHDAIMLITLTGPALRWKNMLPGRERINDSSDNTNTKKLNKNIYAFQSKYVGSLEKTIIKYCEESVKKQATKDEWIRKFIKNTNLNLRALDTTTKNLQVKADQLTQTILNNTGERVKEKMKNEPDPHDLPVFNHYVTPTLFLGHLNEQMGNPYKTRETVCMIKTPKKTHKEKTQVNEGDMDDGWDITVKDI</sequence>
<accession>A0A6L2KFG2</accession>
<dbReference type="EMBL" id="BKCJ010002278">
    <property type="protein sequence ID" value="GEU47490.1"/>
    <property type="molecule type" value="Genomic_DNA"/>
</dbReference>
<protein>
    <submittedName>
        <fullName evidence="1">Oligopeptide transporter</fullName>
    </submittedName>
</protein>
<evidence type="ECO:0000313" key="1">
    <source>
        <dbReference type="EMBL" id="GEU47490.1"/>
    </source>
</evidence>
<reference evidence="1" key="1">
    <citation type="journal article" date="2019" name="Sci. Rep.">
        <title>Draft genome of Tanacetum cinerariifolium, the natural source of mosquito coil.</title>
        <authorList>
            <person name="Yamashiro T."/>
            <person name="Shiraishi A."/>
            <person name="Satake H."/>
            <person name="Nakayama K."/>
        </authorList>
    </citation>
    <scope>NUCLEOTIDE SEQUENCE</scope>
</reference>